<reference evidence="2 3" key="1">
    <citation type="submission" date="2019-03" db="EMBL/GenBank/DDBJ databases">
        <title>First draft genome of Liparis tanakae, snailfish: a comprehensive survey of snailfish specific genes.</title>
        <authorList>
            <person name="Kim W."/>
            <person name="Song I."/>
            <person name="Jeong J.-H."/>
            <person name="Kim D."/>
            <person name="Kim S."/>
            <person name="Ryu S."/>
            <person name="Song J.Y."/>
            <person name="Lee S.K."/>
        </authorList>
    </citation>
    <scope>NUCLEOTIDE SEQUENCE [LARGE SCALE GENOMIC DNA]</scope>
    <source>
        <tissue evidence="2">Muscle</tissue>
    </source>
</reference>
<dbReference type="AlphaFoldDB" id="A0A4Z2E3A7"/>
<name>A0A4Z2E3A7_9TELE</name>
<dbReference type="EMBL" id="SRLO01019390">
    <property type="protein sequence ID" value="TNN23203.1"/>
    <property type="molecule type" value="Genomic_DNA"/>
</dbReference>
<keyword evidence="3" id="KW-1185">Reference proteome</keyword>
<evidence type="ECO:0000313" key="2">
    <source>
        <dbReference type="EMBL" id="TNN23203.1"/>
    </source>
</evidence>
<protein>
    <submittedName>
        <fullName evidence="2">Uncharacterized protein</fullName>
    </submittedName>
</protein>
<dbReference type="Proteomes" id="UP000314294">
    <property type="component" value="Unassembled WGS sequence"/>
</dbReference>
<evidence type="ECO:0000256" key="1">
    <source>
        <dbReference type="SAM" id="MobiDB-lite"/>
    </source>
</evidence>
<sequence>MSLSPGLPVLTPIKSTSPPTEAPLSAPSAS</sequence>
<gene>
    <name evidence="2" type="ORF">EYF80_066679</name>
</gene>
<evidence type="ECO:0000313" key="3">
    <source>
        <dbReference type="Proteomes" id="UP000314294"/>
    </source>
</evidence>
<feature type="region of interest" description="Disordered" evidence="1">
    <location>
        <begin position="1"/>
        <end position="30"/>
    </location>
</feature>
<proteinExistence type="predicted"/>
<organism evidence="2 3">
    <name type="scientific">Liparis tanakae</name>
    <name type="common">Tanaka's snailfish</name>
    <dbReference type="NCBI Taxonomy" id="230148"/>
    <lineage>
        <taxon>Eukaryota</taxon>
        <taxon>Metazoa</taxon>
        <taxon>Chordata</taxon>
        <taxon>Craniata</taxon>
        <taxon>Vertebrata</taxon>
        <taxon>Euteleostomi</taxon>
        <taxon>Actinopterygii</taxon>
        <taxon>Neopterygii</taxon>
        <taxon>Teleostei</taxon>
        <taxon>Neoteleostei</taxon>
        <taxon>Acanthomorphata</taxon>
        <taxon>Eupercaria</taxon>
        <taxon>Perciformes</taxon>
        <taxon>Cottioidei</taxon>
        <taxon>Cottales</taxon>
        <taxon>Liparidae</taxon>
        <taxon>Liparis</taxon>
    </lineage>
</organism>
<comment type="caution">
    <text evidence="2">The sequence shown here is derived from an EMBL/GenBank/DDBJ whole genome shotgun (WGS) entry which is preliminary data.</text>
</comment>
<accession>A0A4Z2E3A7</accession>